<dbReference type="GO" id="GO:0034220">
    <property type="term" value="P:monoatomic ion transmembrane transport"/>
    <property type="evidence" value="ECO:0007669"/>
    <property type="project" value="InterPro"/>
</dbReference>
<dbReference type="GO" id="GO:0009279">
    <property type="term" value="C:cell outer membrane"/>
    <property type="evidence" value="ECO:0007669"/>
    <property type="project" value="UniProtKB-SubCell"/>
</dbReference>
<evidence type="ECO:0000313" key="10">
    <source>
        <dbReference type="Proteomes" id="UP000234240"/>
    </source>
</evidence>
<dbReference type="PRINTS" id="PR00183">
    <property type="entry name" value="ECOLIPORIN"/>
</dbReference>
<keyword evidence="4" id="KW-0812">Transmembrane</keyword>
<dbReference type="InterPro" id="IPR023614">
    <property type="entry name" value="Porin_dom_sf"/>
</dbReference>
<evidence type="ECO:0000256" key="4">
    <source>
        <dbReference type="ARBA" id="ARBA00022692"/>
    </source>
</evidence>
<feature type="chain" id="PRO_5014710717" evidence="8">
    <location>
        <begin position="23"/>
        <end position="365"/>
    </location>
</feature>
<evidence type="ECO:0000256" key="3">
    <source>
        <dbReference type="ARBA" id="ARBA00022452"/>
    </source>
</evidence>
<dbReference type="AlphaFoldDB" id="A0A2N5DUA4"/>
<sequence length="365" mass="39766">MMKRSLLALAVSFIAASGVAHAAEIYNKDGNKLDLYGRVAAKYVFTDNANADGTYVRFGFKGETQITDQLIGYGQWEYNVQANNSEGSDAQSGNKTRLGFAGLKFGEYGSFDYGRNYGVVYDAEAYTDMLPEYGGDSYSQTDNYMTARSSGLATYRNRDFFGLVEGLNFAVQYQGKNDRDGTADEGRGNGDGYGFSVDYQDIGGSGIGVAAAYSNANRTANQKNSVVGGGDRAEAWTGAVKYDANQVYLAAMYAETRNTTRISGETDAGIAISGYANRTQNVEAVAQYQFLNGLRPSVAYVQSWGKEIDGVGDADLVKYAEVGVTYYLNKNMYTYVDYQINLLDEDNALGLPTDNVVTVNLTYRF</sequence>
<dbReference type="EMBL" id="PJZF01000034">
    <property type="protein sequence ID" value="PLR30372.1"/>
    <property type="molecule type" value="Genomic_DNA"/>
</dbReference>
<dbReference type="PANTHER" id="PTHR34501">
    <property type="entry name" value="PROTEIN YDDL-RELATED"/>
    <property type="match status" value="1"/>
</dbReference>
<evidence type="ECO:0000256" key="5">
    <source>
        <dbReference type="ARBA" id="ARBA00022729"/>
    </source>
</evidence>
<evidence type="ECO:0000256" key="1">
    <source>
        <dbReference type="ARBA" id="ARBA00004571"/>
    </source>
</evidence>
<dbReference type="InterPro" id="IPR001897">
    <property type="entry name" value="Porin_gammaproteobac"/>
</dbReference>
<keyword evidence="3" id="KW-1134">Transmembrane beta strand</keyword>
<proteinExistence type="inferred from homology"/>
<dbReference type="SUPFAM" id="SSF56935">
    <property type="entry name" value="Porins"/>
    <property type="match status" value="1"/>
</dbReference>
<protein>
    <submittedName>
        <fullName evidence="9">Porin OmpC</fullName>
    </submittedName>
</protein>
<dbReference type="Proteomes" id="UP000234240">
    <property type="component" value="Unassembled WGS sequence"/>
</dbReference>
<organism evidence="9 10">
    <name type="scientific">Chimaeribacter californicus</name>
    <dbReference type="NCBI Taxonomy" id="2060067"/>
    <lineage>
        <taxon>Bacteria</taxon>
        <taxon>Pseudomonadati</taxon>
        <taxon>Pseudomonadota</taxon>
        <taxon>Gammaproteobacteria</taxon>
        <taxon>Enterobacterales</taxon>
        <taxon>Yersiniaceae</taxon>
        <taxon>Chimaeribacter</taxon>
    </lineage>
</organism>
<comment type="subcellular location">
    <subcellularLocation>
        <location evidence="1">Cell outer membrane</location>
        <topology evidence="1">Multi-pass membrane protein</topology>
    </subcellularLocation>
</comment>
<dbReference type="GO" id="GO:0015288">
    <property type="term" value="F:porin activity"/>
    <property type="evidence" value="ECO:0007669"/>
    <property type="project" value="InterPro"/>
</dbReference>
<dbReference type="InterPro" id="IPR033900">
    <property type="entry name" value="Gram_neg_porin_domain"/>
</dbReference>
<gene>
    <name evidence="9" type="ORF">CYR55_22225</name>
</gene>
<dbReference type="CDD" id="cd00342">
    <property type="entry name" value="gram_neg_porins"/>
    <property type="match status" value="1"/>
</dbReference>
<dbReference type="InterPro" id="IPR001702">
    <property type="entry name" value="Porin_Gram-ve"/>
</dbReference>
<dbReference type="PRINTS" id="PR00182">
    <property type="entry name" value="ECOLNEIPORIN"/>
</dbReference>
<dbReference type="Pfam" id="PF00267">
    <property type="entry name" value="Porin_1"/>
    <property type="match status" value="1"/>
</dbReference>
<evidence type="ECO:0000256" key="6">
    <source>
        <dbReference type="ARBA" id="ARBA00023136"/>
    </source>
</evidence>
<dbReference type="Gene3D" id="2.40.160.10">
    <property type="entry name" value="Porin"/>
    <property type="match status" value="1"/>
</dbReference>
<keyword evidence="10" id="KW-1185">Reference proteome</keyword>
<keyword evidence="6" id="KW-0472">Membrane</keyword>
<accession>A0A2N5DUA4</accession>
<evidence type="ECO:0000313" key="9">
    <source>
        <dbReference type="EMBL" id="PLR30372.1"/>
    </source>
</evidence>
<comment type="caution">
    <text evidence="9">The sequence shown here is derived from an EMBL/GenBank/DDBJ whole genome shotgun (WGS) entry which is preliminary data.</text>
</comment>
<evidence type="ECO:0000256" key="7">
    <source>
        <dbReference type="ARBA" id="ARBA00023237"/>
    </source>
</evidence>
<dbReference type="PANTHER" id="PTHR34501:SF8">
    <property type="entry name" value="OUTER MEMBRANE PORIN N-RELATED"/>
    <property type="match status" value="1"/>
</dbReference>
<dbReference type="InterPro" id="IPR050298">
    <property type="entry name" value="Gram-neg_bact_OMP"/>
</dbReference>
<keyword evidence="7" id="KW-0998">Cell outer membrane</keyword>
<dbReference type="RefSeq" id="WP_101818496.1">
    <property type="nucleotide sequence ID" value="NZ_PJZF01000034.1"/>
</dbReference>
<comment type="similarity">
    <text evidence="2">Belongs to the Gram-negative porin family.</text>
</comment>
<keyword evidence="5 8" id="KW-0732">Signal</keyword>
<feature type="signal peptide" evidence="8">
    <location>
        <begin position="1"/>
        <end position="22"/>
    </location>
</feature>
<name>A0A2N5DUA4_9GAMM</name>
<reference evidence="9 10" key="1">
    <citation type="submission" date="2017-12" db="EMBL/GenBank/DDBJ databases">
        <title>Characterization of six clinical isolates of Enterochimera gen. nov., a novel genus of the Yersiniaciae family and the three species Enterochimera arupensis sp. nov., Enterochimera coloradensis sp. nov, and Enterochimera californica sp. nov.</title>
        <authorList>
            <person name="Rossi A."/>
            <person name="Fisher M."/>
        </authorList>
    </citation>
    <scope>NUCLEOTIDE SEQUENCE [LARGE SCALE GENOMIC DNA]</scope>
    <source>
        <strain evidence="10">2015-Iso6</strain>
    </source>
</reference>
<evidence type="ECO:0000256" key="8">
    <source>
        <dbReference type="SAM" id="SignalP"/>
    </source>
</evidence>
<evidence type="ECO:0000256" key="2">
    <source>
        <dbReference type="ARBA" id="ARBA00007539"/>
    </source>
</evidence>